<evidence type="ECO:0000256" key="11">
    <source>
        <dbReference type="SAM" id="MobiDB-lite"/>
    </source>
</evidence>
<keyword evidence="6" id="KW-0479">Metal-binding</keyword>
<dbReference type="Gene3D" id="2.40.40.20">
    <property type="match status" value="1"/>
</dbReference>
<evidence type="ECO:0000256" key="10">
    <source>
        <dbReference type="ARBA" id="ARBA00023063"/>
    </source>
</evidence>
<evidence type="ECO:0000256" key="5">
    <source>
        <dbReference type="ARBA" id="ARBA00022505"/>
    </source>
</evidence>
<dbReference type="Gene3D" id="3.40.228.10">
    <property type="entry name" value="Dimethylsulfoxide Reductase, domain 2"/>
    <property type="match status" value="1"/>
</dbReference>
<dbReference type="CDD" id="cd02754">
    <property type="entry name" value="MopB_Nitrate-R-NapA-like"/>
    <property type="match status" value="1"/>
</dbReference>
<keyword evidence="9" id="KW-0411">Iron-sulfur</keyword>
<feature type="region of interest" description="Disordered" evidence="11">
    <location>
        <begin position="1"/>
        <end position="22"/>
    </location>
</feature>
<reference evidence="13 14" key="1">
    <citation type="submission" date="2020-07" db="EMBL/GenBank/DDBJ databases">
        <title>Sequencing the genomes of 1000 actinobacteria strains.</title>
        <authorList>
            <person name="Klenk H.-P."/>
        </authorList>
    </citation>
    <scope>NUCLEOTIDE SEQUENCE [LARGE SCALE GENOMIC DNA]</scope>
    <source>
        <strain evidence="13 14">DSM 24552</strain>
    </source>
</reference>
<evidence type="ECO:0000256" key="4">
    <source>
        <dbReference type="ARBA" id="ARBA00022485"/>
    </source>
</evidence>
<feature type="region of interest" description="Disordered" evidence="11">
    <location>
        <begin position="739"/>
        <end position="827"/>
    </location>
</feature>
<dbReference type="Gene3D" id="3.40.50.740">
    <property type="match status" value="1"/>
</dbReference>
<evidence type="ECO:0000259" key="12">
    <source>
        <dbReference type="PROSITE" id="PS51669"/>
    </source>
</evidence>
<dbReference type="GO" id="GO:0051539">
    <property type="term" value="F:4 iron, 4 sulfur cluster binding"/>
    <property type="evidence" value="ECO:0007669"/>
    <property type="project" value="UniProtKB-KW"/>
</dbReference>
<dbReference type="GO" id="GO:0042128">
    <property type="term" value="P:nitrate assimilation"/>
    <property type="evidence" value="ECO:0007669"/>
    <property type="project" value="UniProtKB-KW"/>
</dbReference>
<keyword evidence="4" id="KW-0004">4Fe-4S</keyword>
<dbReference type="InterPro" id="IPR006655">
    <property type="entry name" value="Mopterin_OxRdtase_prok_CS"/>
</dbReference>
<dbReference type="CDD" id="cd02791">
    <property type="entry name" value="MopB_CT_Nitrate-R-NapA-like"/>
    <property type="match status" value="1"/>
</dbReference>
<dbReference type="RefSeq" id="WP_179517225.1">
    <property type="nucleotide sequence ID" value="NZ_JACCAC010000001.1"/>
</dbReference>
<comment type="caution">
    <text evidence="13">The sequence shown here is derived from an EMBL/GenBank/DDBJ whole genome shotgun (WGS) entry which is preliminary data.</text>
</comment>
<evidence type="ECO:0000256" key="3">
    <source>
        <dbReference type="ARBA" id="ARBA00008747"/>
    </source>
</evidence>
<dbReference type="Gene3D" id="2.20.25.90">
    <property type="entry name" value="ADC-like domains"/>
    <property type="match status" value="1"/>
</dbReference>
<dbReference type="PROSITE" id="PS00490">
    <property type="entry name" value="MOLYBDOPTERIN_PROK_2"/>
    <property type="match status" value="1"/>
</dbReference>
<dbReference type="Pfam" id="PF00384">
    <property type="entry name" value="Molybdopterin"/>
    <property type="match status" value="1"/>
</dbReference>
<keyword evidence="14" id="KW-1185">Reference proteome</keyword>
<evidence type="ECO:0000256" key="7">
    <source>
        <dbReference type="ARBA" id="ARBA00023002"/>
    </source>
</evidence>
<comment type="cofactor">
    <cofactor evidence="2">
        <name>[4Fe-4S] cluster</name>
        <dbReference type="ChEBI" id="CHEBI:49883"/>
    </cofactor>
</comment>
<keyword evidence="8" id="KW-0408">Iron</keyword>
<proteinExistence type="inferred from homology"/>
<dbReference type="PANTHER" id="PTHR43105">
    <property type="entry name" value="RESPIRATORY NITRATE REDUCTASE"/>
    <property type="match status" value="1"/>
</dbReference>
<dbReference type="GO" id="GO:0046872">
    <property type="term" value="F:metal ion binding"/>
    <property type="evidence" value="ECO:0007669"/>
    <property type="project" value="UniProtKB-KW"/>
</dbReference>
<evidence type="ECO:0000313" key="13">
    <source>
        <dbReference type="EMBL" id="NYG54644.1"/>
    </source>
</evidence>
<dbReference type="PROSITE" id="PS51669">
    <property type="entry name" value="4FE4S_MOW_BIS_MGD"/>
    <property type="match status" value="1"/>
</dbReference>
<keyword evidence="10" id="KW-0534">Nitrate assimilation</keyword>
<dbReference type="Pfam" id="PF01568">
    <property type="entry name" value="Molydop_binding"/>
    <property type="match status" value="1"/>
</dbReference>
<dbReference type="InterPro" id="IPR041957">
    <property type="entry name" value="CT_Nitrate-R-NapA-like"/>
</dbReference>
<evidence type="ECO:0000256" key="6">
    <source>
        <dbReference type="ARBA" id="ARBA00022723"/>
    </source>
</evidence>
<sequence>MGRLDRIAEPWGTRTPYGPGETWPVRVDQHLAEGLGDDDVDAWHQSASILHSNGDGLDIAVKDGRIVGVRGRAEDRVNHGRLGPKDLYGWQANGSPDRLTKPLVRRDGELVETDWDTAMEAVAGRTKELLAERGASSIAFYTTGQLFLEEYYTLGLIAHGGIGTNHVDGNTRLCTATAAAALKESFGCDGQPGSYTDLDHADVICLYGHNMAETQTVLWTRILDRLAGPHPPAIVCVDPRETPVARAATVHLAPRPGTNVMLMNALLHEVLAHDWVDHDYVEAHAVGFPELQKMLQGYSVERAAEVCGVLEADLREAARLIGTSERLFSTVLQGFYQSHQATAAAVLVNNVHIVRGMLGKPGCGILQMNGQPTAQNTRECGADGDLPAFRNWSNDAHVEDLARVWNIDPVDIPHYTAPTHAMQIMRYVEDGSIRFLYVTATNPAVSMPELQRMRSILSQDRLFLVVQDIFLSETAQLADVVLPAATWGEKTGTFTNVDRTVHLSEKAVEPPGEARSDFDILVDYARRLDLRDKDGAPLVKWTTPEEAFEGWKECTRGRPCDYTGLSYDELRGGSGIQWPCNDEHPDGTERIYEDGQFWSAPDYCESYGRDLVTGTPVSPTEYRALNPDGKAVLKAAEYVVPHEVPSSDYPFQLITGRTLYHFHTRTKTARAPQLQAAAPEVWVECSAADAAEQGWAEGDLLEVRTPRGRVTARLRVSGIRQGVLFLPFHYGYWDTGAGHQPGDDAGDGGRAANELTMTDWDPASKQPLFKTAAATATRLRGADGEPSRAPTTTASRPVGDGGPPVPDTRGGDAAQADERLETVGGAR</sequence>
<evidence type="ECO:0000313" key="14">
    <source>
        <dbReference type="Proteomes" id="UP000544110"/>
    </source>
</evidence>
<name>A0A7Y9URN5_9ACTN</name>
<evidence type="ECO:0000256" key="8">
    <source>
        <dbReference type="ARBA" id="ARBA00023004"/>
    </source>
</evidence>
<keyword evidence="7" id="KW-0560">Oxidoreductase</keyword>
<evidence type="ECO:0000256" key="1">
    <source>
        <dbReference type="ARBA" id="ARBA00001942"/>
    </source>
</evidence>
<gene>
    <name evidence="13" type="ORF">BJ989_000948</name>
</gene>
<dbReference type="InterPro" id="IPR006656">
    <property type="entry name" value="Mopterin_OxRdtase"/>
</dbReference>
<protein>
    <submittedName>
        <fullName evidence="13">Anaerobic selenocysteine-containing dehydrogenase</fullName>
    </submittedName>
</protein>
<dbReference type="PANTHER" id="PTHR43105:SF10">
    <property type="entry name" value="NADH-QUINONE OXIDOREDUCTASE SUBUNIT G"/>
    <property type="match status" value="1"/>
</dbReference>
<dbReference type="GO" id="GO:0043546">
    <property type="term" value="F:molybdopterin cofactor binding"/>
    <property type="evidence" value="ECO:0007669"/>
    <property type="project" value="InterPro"/>
</dbReference>
<dbReference type="AlphaFoldDB" id="A0A7Y9URN5"/>
<comment type="similarity">
    <text evidence="3">Belongs to the prokaryotic molybdopterin-containing oxidoreductase family. NasA/NapA/NarB subfamily.</text>
</comment>
<dbReference type="SUPFAM" id="SSF53706">
    <property type="entry name" value="Formate dehydrogenase/DMSO reductase, domains 1-3"/>
    <property type="match status" value="1"/>
</dbReference>
<dbReference type="InterPro" id="IPR006657">
    <property type="entry name" value="MoPterin_dinucl-bd_dom"/>
</dbReference>
<comment type="cofactor">
    <cofactor evidence="1">
        <name>Mo-bis(molybdopterin guanine dinucleotide)</name>
        <dbReference type="ChEBI" id="CHEBI:60539"/>
    </cofactor>
</comment>
<evidence type="ECO:0000256" key="9">
    <source>
        <dbReference type="ARBA" id="ARBA00023014"/>
    </source>
</evidence>
<evidence type="ECO:0000256" key="2">
    <source>
        <dbReference type="ARBA" id="ARBA00001966"/>
    </source>
</evidence>
<dbReference type="EMBL" id="JACCAC010000001">
    <property type="protein sequence ID" value="NYG54644.1"/>
    <property type="molecule type" value="Genomic_DNA"/>
</dbReference>
<dbReference type="Proteomes" id="UP000544110">
    <property type="component" value="Unassembled WGS sequence"/>
</dbReference>
<dbReference type="SUPFAM" id="SSF50692">
    <property type="entry name" value="ADC-like"/>
    <property type="match status" value="1"/>
</dbReference>
<dbReference type="InterPro" id="IPR006963">
    <property type="entry name" value="Mopterin_OxRdtase_4Fe-4S_dom"/>
</dbReference>
<accession>A0A7Y9URN5</accession>
<dbReference type="GO" id="GO:0016491">
    <property type="term" value="F:oxidoreductase activity"/>
    <property type="evidence" value="ECO:0007669"/>
    <property type="project" value="UniProtKB-KW"/>
</dbReference>
<keyword evidence="5" id="KW-0500">Molybdenum</keyword>
<dbReference type="InterPro" id="IPR050123">
    <property type="entry name" value="Prok_molybdopt-oxidoreductase"/>
</dbReference>
<dbReference type="InterPro" id="IPR009010">
    <property type="entry name" value="Asp_de-COase-like_dom_sf"/>
</dbReference>
<organism evidence="13 14">
    <name type="scientific">Nocardioides perillae</name>
    <dbReference type="NCBI Taxonomy" id="1119534"/>
    <lineage>
        <taxon>Bacteria</taxon>
        <taxon>Bacillati</taxon>
        <taxon>Actinomycetota</taxon>
        <taxon>Actinomycetes</taxon>
        <taxon>Propionibacteriales</taxon>
        <taxon>Nocardioidaceae</taxon>
        <taxon>Nocardioides</taxon>
    </lineage>
</organism>
<feature type="domain" description="4Fe-4S Mo/W bis-MGD-type" evidence="12">
    <location>
        <begin position="41"/>
        <end position="97"/>
    </location>
</feature>